<dbReference type="GO" id="GO:0042732">
    <property type="term" value="P:D-xylose metabolic process"/>
    <property type="evidence" value="ECO:0007669"/>
    <property type="project" value="UniProtKB-KW"/>
</dbReference>
<dbReference type="Pfam" id="PF12802">
    <property type="entry name" value="MarR_2"/>
    <property type="match status" value="1"/>
</dbReference>
<dbReference type="CDD" id="cd24077">
    <property type="entry name" value="ASKHA_ATPase_ROK_SaXylR-like"/>
    <property type="match status" value="1"/>
</dbReference>
<dbReference type="Gene3D" id="1.10.10.10">
    <property type="entry name" value="Winged helix-like DNA-binding domain superfamily/Winged helix DNA-binding domain"/>
    <property type="match status" value="1"/>
</dbReference>
<keyword evidence="3" id="KW-0119">Carbohydrate metabolism</keyword>
<dbReference type="AlphaFoldDB" id="A0A9E2K9D8"/>
<dbReference type="SUPFAM" id="SSF46785">
    <property type="entry name" value="Winged helix' DNA-binding domain"/>
    <property type="match status" value="1"/>
</dbReference>
<dbReference type="Pfam" id="PF00480">
    <property type="entry name" value="ROK"/>
    <property type="match status" value="1"/>
</dbReference>
<evidence type="ECO:0000313" key="5">
    <source>
        <dbReference type="EMBL" id="MBU3803679.1"/>
    </source>
</evidence>
<comment type="function">
    <text evidence="1">Transcriptional repressor of xylose-utilizing enzymes.</text>
</comment>
<evidence type="ECO:0000256" key="1">
    <source>
        <dbReference type="ARBA" id="ARBA00002486"/>
    </source>
</evidence>
<dbReference type="Proteomes" id="UP000824229">
    <property type="component" value="Unassembled WGS sequence"/>
</dbReference>
<dbReference type="PROSITE" id="PS01125">
    <property type="entry name" value="ROK"/>
    <property type="match status" value="1"/>
</dbReference>
<keyword evidence="3" id="KW-0859">Xylose metabolism</keyword>
<reference evidence="5" key="2">
    <citation type="submission" date="2021-04" db="EMBL/GenBank/DDBJ databases">
        <authorList>
            <person name="Gilroy R."/>
        </authorList>
    </citation>
    <scope>NUCLEOTIDE SEQUENCE</scope>
    <source>
        <strain evidence="5">B5-657</strain>
    </source>
</reference>
<evidence type="ECO:0000259" key="4">
    <source>
        <dbReference type="Pfam" id="PF12802"/>
    </source>
</evidence>
<evidence type="ECO:0000256" key="3">
    <source>
        <dbReference type="ARBA" id="ARBA00022629"/>
    </source>
</evidence>
<evidence type="ECO:0000313" key="6">
    <source>
        <dbReference type="Proteomes" id="UP000824229"/>
    </source>
</evidence>
<dbReference type="EMBL" id="JAHLFQ010000054">
    <property type="protein sequence ID" value="MBU3803679.1"/>
    <property type="molecule type" value="Genomic_DNA"/>
</dbReference>
<sequence>MLIGSQELIHDINSKLVLTNIINDGPISRATLAKKLGLTKATISTIVQELIDKHLVVESGSDNTSRGRKPILLTFNPYCGYVITIDLEDEYLTLMTCHLTGEHFKTTRYPNGKSADAIIDYLTLLIQKTLDTLPNSPYGVVGICLGIHGVVHDNIIVFTPYTPYAKVDFVTPLEEQFSIPVYLENEANLSIIGEKTFYYNYTNMIGVSIHSGIGLGIIINHELFSGYNGNAGEFGHTIVEVDGLPCPCGNSGCFEQYASERALVLQFAKMKNLPKATLDMLIMAYIHQDADAILLINQFIHYMAIGINNILNVFNPEAIVINGTLINELPDIMAQINPLLKNRMRHFCHLLPSKLKDTSILFGGLCVCTQNFLGLKYLNLKLPNLNDK</sequence>
<evidence type="ECO:0000256" key="2">
    <source>
        <dbReference type="ARBA" id="ARBA00006479"/>
    </source>
</evidence>
<accession>A0A9E2K9D8</accession>
<feature type="domain" description="HTH marR-type" evidence="4">
    <location>
        <begin position="16"/>
        <end position="63"/>
    </location>
</feature>
<name>A0A9E2K9D8_9FIRM</name>
<gene>
    <name evidence="5" type="ORF">H9872_02820</name>
</gene>
<dbReference type="SUPFAM" id="SSF53067">
    <property type="entry name" value="Actin-like ATPase domain"/>
    <property type="match status" value="1"/>
</dbReference>
<dbReference type="InterPro" id="IPR000835">
    <property type="entry name" value="HTH_MarR-typ"/>
</dbReference>
<dbReference type="InterPro" id="IPR049874">
    <property type="entry name" value="ROK_cs"/>
</dbReference>
<dbReference type="PANTHER" id="PTHR18964:SF149">
    <property type="entry name" value="BIFUNCTIONAL UDP-N-ACETYLGLUCOSAMINE 2-EPIMERASE_N-ACETYLMANNOSAMINE KINASE"/>
    <property type="match status" value="1"/>
</dbReference>
<dbReference type="GO" id="GO:0003700">
    <property type="term" value="F:DNA-binding transcription factor activity"/>
    <property type="evidence" value="ECO:0007669"/>
    <property type="project" value="InterPro"/>
</dbReference>
<dbReference type="InterPro" id="IPR043129">
    <property type="entry name" value="ATPase_NBD"/>
</dbReference>
<dbReference type="Gene3D" id="3.30.420.40">
    <property type="match status" value="2"/>
</dbReference>
<comment type="caution">
    <text evidence="5">The sequence shown here is derived from an EMBL/GenBank/DDBJ whole genome shotgun (WGS) entry which is preliminary data.</text>
</comment>
<dbReference type="InterPro" id="IPR000600">
    <property type="entry name" value="ROK"/>
</dbReference>
<proteinExistence type="inferred from homology"/>
<protein>
    <submittedName>
        <fullName evidence="5">ROK family transcriptional regulator</fullName>
    </submittedName>
</protein>
<organism evidence="5 6">
    <name type="scientific">Candidatus Cellulosilyticum pullistercoris</name>
    <dbReference type="NCBI Taxonomy" id="2838521"/>
    <lineage>
        <taxon>Bacteria</taxon>
        <taxon>Bacillati</taxon>
        <taxon>Bacillota</taxon>
        <taxon>Clostridia</taxon>
        <taxon>Lachnospirales</taxon>
        <taxon>Cellulosilyticaceae</taxon>
        <taxon>Cellulosilyticum</taxon>
    </lineage>
</organism>
<dbReference type="InterPro" id="IPR036390">
    <property type="entry name" value="WH_DNA-bd_sf"/>
</dbReference>
<dbReference type="PANTHER" id="PTHR18964">
    <property type="entry name" value="ROK (REPRESSOR, ORF, KINASE) FAMILY"/>
    <property type="match status" value="1"/>
</dbReference>
<reference evidence="5" key="1">
    <citation type="journal article" date="2021" name="PeerJ">
        <title>Extensive microbial diversity within the chicken gut microbiome revealed by metagenomics and culture.</title>
        <authorList>
            <person name="Gilroy R."/>
            <person name="Ravi A."/>
            <person name="Getino M."/>
            <person name="Pursley I."/>
            <person name="Horton D.L."/>
            <person name="Alikhan N.F."/>
            <person name="Baker D."/>
            <person name="Gharbi K."/>
            <person name="Hall N."/>
            <person name="Watson M."/>
            <person name="Adriaenssens E.M."/>
            <person name="Foster-Nyarko E."/>
            <person name="Jarju S."/>
            <person name="Secka A."/>
            <person name="Antonio M."/>
            <person name="Oren A."/>
            <person name="Chaudhuri R.R."/>
            <person name="La Ragione R."/>
            <person name="Hildebrand F."/>
            <person name="Pallen M.J."/>
        </authorList>
    </citation>
    <scope>NUCLEOTIDE SEQUENCE</scope>
    <source>
        <strain evidence="5">B5-657</strain>
    </source>
</reference>
<comment type="similarity">
    <text evidence="2">Belongs to the ROK (NagC/XylR) family.</text>
</comment>
<dbReference type="InterPro" id="IPR036388">
    <property type="entry name" value="WH-like_DNA-bd_sf"/>
</dbReference>